<evidence type="ECO:0000313" key="1">
    <source>
        <dbReference type="EMBL" id="PON44821.1"/>
    </source>
</evidence>
<reference evidence="2" key="1">
    <citation type="submission" date="2016-06" db="EMBL/GenBank/DDBJ databases">
        <title>Parallel loss of symbiosis genes in relatives of nitrogen-fixing non-legume Parasponia.</title>
        <authorList>
            <person name="Van Velzen R."/>
            <person name="Holmer R."/>
            <person name="Bu F."/>
            <person name="Rutten L."/>
            <person name="Van Zeijl A."/>
            <person name="Liu W."/>
            <person name="Santuari L."/>
            <person name="Cao Q."/>
            <person name="Sharma T."/>
            <person name="Shen D."/>
            <person name="Roswanjaya Y."/>
            <person name="Wardhani T."/>
            <person name="Kalhor M.S."/>
            <person name="Jansen J."/>
            <person name="Van den Hoogen J."/>
            <person name="Gungor B."/>
            <person name="Hartog M."/>
            <person name="Hontelez J."/>
            <person name="Verver J."/>
            <person name="Yang W.-C."/>
            <person name="Schijlen E."/>
            <person name="Repin R."/>
            <person name="Schilthuizen M."/>
            <person name="Schranz E."/>
            <person name="Heidstra R."/>
            <person name="Miyata K."/>
            <person name="Fedorova E."/>
            <person name="Kohlen W."/>
            <person name="Bisseling T."/>
            <person name="Smit S."/>
            <person name="Geurts R."/>
        </authorList>
    </citation>
    <scope>NUCLEOTIDE SEQUENCE [LARGE SCALE GENOMIC DNA]</scope>
    <source>
        <strain evidence="2">cv. WU1-14</strain>
    </source>
</reference>
<sequence>MDGDWRCLRLTDSFLGMNLGDFNSNFVVFWHNFQGSTTSAIDFFRDIVAVAKEVHVTSLTIADGTIGD</sequence>
<proteinExistence type="predicted"/>
<dbReference type="OrthoDB" id="66881at2759"/>
<dbReference type="EMBL" id="JXTB01000343">
    <property type="protein sequence ID" value="PON44821.1"/>
    <property type="molecule type" value="Genomic_DNA"/>
</dbReference>
<name>A0A2P5B7S7_PARAD</name>
<accession>A0A2P5B7S7</accession>
<comment type="caution">
    <text evidence="1">The sequence shown here is derived from an EMBL/GenBank/DDBJ whole genome shotgun (WGS) entry which is preliminary data.</text>
</comment>
<gene>
    <name evidence="1" type="ORF">PanWU01x14_264110</name>
</gene>
<protein>
    <submittedName>
        <fullName evidence="1">Uncharacterized protein</fullName>
    </submittedName>
</protein>
<keyword evidence="2" id="KW-1185">Reference proteome</keyword>
<dbReference type="Proteomes" id="UP000237105">
    <property type="component" value="Unassembled WGS sequence"/>
</dbReference>
<organism evidence="1 2">
    <name type="scientific">Parasponia andersonii</name>
    <name type="common">Sponia andersonii</name>
    <dbReference type="NCBI Taxonomy" id="3476"/>
    <lineage>
        <taxon>Eukaryota</taxon>
        <taxon>Viridiplantae</taxon>
        <taxon>Streptophyta</taxon>
        <taxon>Embryophyta</taxon>
        <taxon>Tracheophyta</taxon>
        <taxon>Spermatophyta</taxon>
        <taxon>Magnoliopsida</taxon>
        <taxon>eudicotyledons</taxon>
        <taxon>Gunneridae</taxon>
        <taxon>Pentapetalae</taxon>
        <taxon>rosids</taxon>
        <taxon>fabids</taxon>
        <taxon>Rosales</taxon>
        <taxon>Cannabaceae</taxon>
        <taxon>Parasponia</taxon>
    </lineage>
</organism>
<dbReference type="AlphaFoldDB" id="A0A2P5B7S7"/>
<evidence type="ECO:0000313" key="2">
    <source>
        <dbReference type="Proteomes" id="UP000237105"/>
    </source>
</evidence>